<dbReference type="RefSeq" id="WP_345885738.1">
    <property type="nucleotide sequence ID" value="NZ_JBDFRB010000012.1"/>
</dbReference>
<organism evidence="4 5">
    <name type="scientific">Sinomonas halotolerans</name>
    <dbReference type="NCBI Taxonomy" id="1644133"/>
    <lineage>
        <taxon>Bacteria</taxon>
        <taxon>Bacillati</taxon>
        <taxon>Actinomycetota</taxon>
        <taxon>Actinomycetes</taxon>
        <taxon>Micrococcales</taxon>
        <taxon>Micrococcaceae</taxon>
        <taxon>Sinomonas</taxon>
    </lineage>
</organism>
<name>A0ABU9X1Q4_9MICC</name>
<dbReference type="PIRSF" id="PIRSF006806">
    <property type="entry name" value="FTHF_cligase"/>
    <property type="match status" value="1"/>
</dbReference>
<proteinExistence type="inferred from homology"/>
<dbReference type="SUPFAM" id="SSF100950">
    <property type="entry name" value="NagB/RpiA/CoA transferase-like"/>
    <property type="match status" value="1"/>
</dbReference>
<dbReference type="PANTHER" id="PTHR23407:SF1">
    <property type="entry name" value="5-FORMYLTETRAHYDROFOLATE CYCLO-LIGASE"/>
    <property type="match status" value="1"/>
</dbReference>
<evidence type="ECO:0000313" key="5">
    <source>
        <dbReference type="Proteomes" id="UP001422074"/>
    </source>
</evidence>
<keyword evidence="2" id="KW-0547">Nucleotide-binding</keyword>
<accession>A0ABU9X1Q4</accession>
<keyword evidence="5" id="KW-1185">Reference proteome</keyword>
<protein>
    <submittedName>
        <fullName evidence="4">5-formyltetrahydrofolate cyclo-ligase</fullName>
    </submittedName>
</protein>
<evidence type="ECO:0000313" key="4">
    <source>
        <dbReference type="EMBL" id="MEN2745386.1"/>
    </source>
</evidence>
<comment type="caution">
    <text evidence="4">The sequence shown here is derived from an EMBL/GenBank/DDBJ whole genome shotgun (WGS) entry which is preliminary data.</text>
</comment>
<dbReference type="InterPro" id="IPR002698">
    <property type="entry name" value="FTHF_cligase"/>
</dbReference>
<dbReference type="InterPro" id="IPR024185">
    <property type="entry name" value="FTHF_cligase-like_sf"/>
</dbReference>
<comment type="similarity">
    <text evidence="1">Belongs to the 5-formyltetrahydrofolate cyclo-ligase family.</text>
</comment>
<dbReference type="Gene3D" id="3.40.50.10420">
    <property type="entry name" value="NagB/RpiA/CoA transferase-like"/>
    <property type="match status" value="1"/>
</dbReference>
<reference evidence="4 5" key="1">
    <citation type="submission" date="2024-05" db="EMBL/GenBank/DDBJ databases">
        <title>Sinomonas sp. nov., isolated from a waste landfill.</title>
        <authorList>
            <person name="Zhao Y."/>
        </authorList>
    </citation>
    <scope>NUCLEOTIDE SEQUENCE [LARGE SCALE GENOMIC DNA]</scope>
    <source>
        <strain evidence="4 5">CCTCC AB2014300</strain>
    </source>
</reference>
<keyword evidence="3" id="KW-0067">ATP-binding</keyword>
<gene>
    <name evidence="4" type="ORF">ABCQ75_12695</name>
</gene>
<evidence type="ECO:0000256" key="3">
    <source>
        <dbReference type="ARBA" id="ARBA00022840"/>
    </source>
</evidence>
<sequence length="213" mass="22321">METAELKSALRARIWAGRRARSAADVAQAGTPIAVHGRLWAHGHVPEGGTLTAYLGVGAEPPTTALLAGLHEDGYRVLLPVCLPGRGLGWVRWHPRIAFERSRFAPVQEPVGPVLDTDGLVAGDAAEGRAPLAAILLPATALDAEGRRLGQGGGYYDRFLARLDAAGTQVPTAAVVFDDELLPAGGVPDEPLDRRVGAAITPAGLVDLRARSR</sequence>
<dbReference type="PANTHER" id="PTHR23407">
    <property type="entry name" value="ATPASE INHIBITOR/5-FORMYLTETRAHYDROFOLATE CYCLO-LIGASE"/>
    <property type="match status" value="1"/>
</dbReference>
<dbReference type="Proteomes" id="UP001422074">
    <property type="component" value="Unassembled WGS sequence"/>
</dbReference>
<dbReference type="Pfam" id="PF01812">
    <property type="entry name" value="5-FTHF_cyc-lig"/>
    <property type="match status" value="1"/>
</dbReference>
<evidence type="ECO:0000256" key="2">
    <source>
        <dbReference type="ARBA" id="ARBA00022741"/>
    </source>
</evidence>
<dbReference type="InterPro" id="IPR037171">
    <property type="entry name" value="NagB/RpiA_transferase-like"/>
</dbReference>
<dbReference type="EMBL" id="JBDFRB010000012">
    <property type="protein sequence ID" value="MEN2745386.1"/>
    <property type="molecule type" value="Genomic_DNA"/>
</dbReference>
<evidence type="ECO:0000256" key="1">
    <source>
        <dbReference type="ARBA" id="ARBA00010638"/>
    </source>
</evidence>